<accession>A0A5C8PCA1</accession>
<protein>
    <submittedName>
        <fullName evidence="1">Uncharacterized protein</fullName>
    </submittedName>
</protein>
<dbReference type="RefSeq" id="WP_178133968.1">
    <property type="nucleotide sequence ID" value="NZ_VDUZ01000052.1"/>
</dbReference>
<dbReference type="EMBL" id="VDUZ01000052">
    <property type="protein sequence ID" value="TXL70887.1"/>
    <property type="molecule type" value="Genomic_DNA"/>
</dbReference>
<evidence type="ECO:0000313" key="1">
    <source>
        <dbReference type="EMBL" id="TXL70887.1"/>
    </source>
</evidence>
<comment type="caution">
    <text evidence="1">The sequence shown here is derived from an EMBL/GenBank/DDBJ whole genome shotgun (WGS) entry which is preliminary data.</text>
</comment>
<evidence type="ECO:0000313" key="2">
    <source>
        <dbReference type="Proteomes" id="UP000321638"/>
    </source>
</evidence>
<dbReference type="Proteomes" id="UP000321638">
    <property type="component" value="Unassembled WGS sequence"/>
</dbReference>
<gene>
    <name evidence="1" type="ORF">FHP25_32740</name>
</gene>
<dbReference type="AlphaFoldDB" id="A0A5C8PCA1"/>
<sequence>MRDFLDLMEVDLGPTRDGSPLVREGFRRALSRRVSDKREILRYRDRNLAAPLDYYELPEDINLRFDTLGIYSSGYHTHFTFRPGPTKTAAALRHPKRYAAYMRHLLRTELRREFGHAVPLLFVVECKDPEGDEHSDPPHLQGVVGVPYTEAARLREVLLTVGRPYADLRFEKYRAAWSGQPYNLFKWMGYNAKSFELTSKRVPGNLIVCSHAVTREARAIYSETCAIIMAARDKPSSLS</sequence>
<keyword evidence="2" id="KW-1185">Reference proteome</keyword>
<reference evidence="1 2" key="1">
    <citation type="submission" date="2019-06" db="EMBL/GenBank/DDBJ databases">
        <title>New taxonomy in bacterial strain CC-CFT640, isolated from vineyard.</title>
        <authorList>
            <person name="Lin S.-Y."/>
            <person name="Tsai C.-F."/>
            <person name="Young C.-C."/>
        </authorList>
    </citation>
    <scope>NUCLEOTIDE SEQUENCE [LARGE SCALE GENOMIC DNA]</scope>
    <source>
        <strain evidence="1 2">CC-CFT640</strain>
    </source>
</reference>
<name>A0A5C8PCA1_9HYPH</name>
<organism evidence="1 2">
    <name type="scientific">Vineibacter terrae</name>
    <dbReference type="NCBI Taxonomy" id="2586908"/>
    <lineage>
        <taxon>Bacteria</taxon>
        <taxon>Pseudomonadati</taxon>
        <taxon>Pseudomonadota</taxon>
        <taxon>Alphaproteobacteria</taxon>
        <taxon>Hyphomicrobiales</taxon>
        <taxon>Vineibacter</taxon>
    </lineage>
</organism>
<proteinExistence type="predicted"/>